<comment type="caution">
    <text evidence="8">The sequence shown here is derived from an EMBL/GenBank/DDBJ whole genome shotgun (WGS) entry which is preliminary data.</text>
</comment>
<evidence type="ECO:0000256" key="5">
    <source>
        <dbReference type="ARBA" id="ARBA00022989"/>
    </source>
</evidence>
<dbReference type="Pfam" id="PF01914">
    <property type="entry name" value="MarC"/>
    <property type="match status" value="1"/>
</dbReference>
<keyword evidence="6 7" id="KW-0472">Membrane</keyword>
<organism evidence="8 9">
    <name type="scientific">Pseudoroseomonas ludipueritiae</name>
    <dbReference type="NCBI Taxonomy" id="198093"/>
    <lineage>
        <taxon>Bacteria</taxon>
        <taxon>Pseudomonadati</taxon>
        <taxon>Pseudomonadota</taxon>
        <taxon>Alphaproteobacteria</taxon>
        <taxon>Acetobacterales</taxon>
        <taxon>Acetobacteraceae</taxon>
        <taxon>Pseudoroseomonas</taxon>
    </lineage>
</organism>
<dbReference type="InterPro" id="IPR002771">
    <property type="entry name" value="Multi_antbiot-R_MarC"/>
</dbReference>
<evidence type="ECO:0000256" key="7">
    <source>
        <dbReference type="RuleBase" id="RU362048"/>
    </source>
</evidence>
<dbReference type="NCBIfam" id="TIGR00427">
    <property type="entry name" value="NAAT family transporter"/>
    <property type="match status" value="1"/>
</dbReference>
<evidence type="ECO:0000256" key="4">
    <source>
        <dbReference type="ARBA" id="ARBA00022692"/>
    </source>
</evidence>
<evidence type="ECO:0000256" key="6">
    <source>
        <dbReference type="ARBA" id="ARBA00023136"/>
    </source>
</evidence>
<feature type="transmembrane region" description="Helical" evidence="7">
    <location>
        <begin position="120"/>
        <end position="142"/>
    </location>
</feature>
<feature type="transmembrane region" description="Helical" evidence="7">
    <location>
        <begin position="197"/>
        <end position="218"/>
    </location>
</feature>
<keyword evidence="4 7" id="KW-0812">Transmembrane</keyword>
<evidence type="ECO:0000256" key="2">
    <source>
        <dbReference type="ARBA" id="ARBA00009784"/>
    </source>
</evidence>
<comment type="caution">
    <text evidence="7">Lacks conserved residue(s) required for the propagation of feature annotation.</text>
</comment>
<keyword evidence="5 7" id="KW-1133">Transmembrane helix</keyword>
<evidence type="ECO:0000256" key="1">
    <source>
        <dbReference type="ARBA" id="ARBA00004651"/>
    </source>
</evidence>
<comment type="subcellular location">
    <subcellularLocation>
        <location evidence="1 7">Cell membrane</location>
        <topology evidence="1 7">Multi-pass membrane protein</topology>
    </subcellularLocation>
</comment>
<evidence type="ECO:0000313" key="8">
    <source>
        <dbReference type="EMBL" id="MBC9175672.1"/>
    </source>
</evidence>
<dbReference type="Proteomes" id="UP000603940">
    <property type="component" value="Unassembled WGS sequence"/>
</dbReference>
<comment type="similarity">
    <text evidence="2 7">Belongs to the UPF0056 (MarC) family.</text>
</comment>
<dbReference type="PANTHER" id="PTHR33508:SF1">
    <property type="entry name" value="UPF0056 MEMBRANE PROTEIN YHCE"/>
    <property type="match status" value="1"/>
</dbReference>
<name>A0ABR7R1R1_9PROT</name>
<sequence>MDGFLLARVLGEWLFGVSTLVSIINPAGTAFVFQAATSGLAKPERRQLARIVSRNSFVLLLASMLLGARLLAFFGISLEALRIAGGAVVVMTGWQMLVAEPAEPAEAVEPSTRTSALRQAFFPLTMPLTTGPGSIAAAIALSASAAQDNSEHRLLAAALVAFLIAAAVAMLVWICYRHADTLANWLGSNGTLVATKLSAFLLVCVGVQIALNGIEAVLTRIVGNAA</sequence>
<evidence type="ECO:0000256" key="3">
    <source>
        <dbReference type="ARBA" id="ARBA00022475"/>
    </source>
</evidence>
<keyword evidence="3" id="KW-1003">Cell membrane</keyword>
<protein>
    <recommendedName>
        <fullName evidence="7">UPF0056 membrane protein</fullName>
    </recommendedName>
</protein>
<keyword evidence="9" id="KW-1185">Reference proteome</keyword>
<feature type="transmembrane region" description="Helical" evidence="7">
    <location>
        <begin position="13"/>
        <end position="36"/>
    </location>
</feature>
<dbReference type="EMBL" id="JACTUZ010000003">
    <property type="protein sequence ID" value="MBC9175672.1"/>
    <property type="molecule type" value="Genomic_DNA"/>
</dbReference>
<accession>A0ABR7R1R1</accession>
<feature type="transmembrane region" description="Helical" evidence="7">
    <location>
        <begin position="57"/>
        <end position="74"/>
    </location>
</feature>
<proteinExistence type="inferred from homology"/>
<reference evidence="8 9" key="1">
    <citation type="journal article" date="2009" name="Int. J. Syst. Evol. Microbiol.">
        <title>Transfer of Teichococcus ludipueritiae and Muricoccus roseus to the genus Roseomonas, as Roseomonas ludipueritiae comb. nov. and Roseomonas rosea comb. nov., respectively, and emended description of the genus Roseomonas.</title>
        <authorList>
            <person name="Sanchez-Porro C."/>
            <person name="Gallego V."/>
            <person name="Busse H.J."/>
            <person name="Kampfer P."/>
            <person name="Ventosa A."/>
        </authorList>
    </citation>
    <scope>NUCLEOTIDE SEQUENCE [LARGE SCALE GENOMIC DNA]</scope>
    <source>
        <strain evidence="8 9">DSM 14915</strain>
    </source>
</reference>
<dbReference type="PANTHER" id="PTHR33508">
    <property type="entry name" value="UPF0056 MEMBRANE PROTEIN YHCE"/>
    <property type="match status" value="1"/>
</dbReference>
<gene>
    <name evidence="8" type="ORF">IBL25_01765</name>
</gene>
<evidence type="ECO:0000313" key="9">
    <source>
        <dbReference type="Proteomes" id="UP000603940"/>
    </source>
</evidence>
<feature type="transmembrane region" description="Helical" evidence="7">
    <location>
        <begin position="154"/>
        <end position="176"/>
    </location>
</feature>
<dbReference type="RefSeq" id="WP_187776841.1">
    <property type="nucleotide sequence ID" value="NZ_JACTUZ010000003.1"/>
</dbReference>